<feature type="domain" description="RNase H type-2" evidence="17">
    <location>
        <begin position="12"/>
        <end position="200"/>
    </location>
</feature>
<dbReference type="GO" id="GO:0004523">
    <property type="term" value="F:RNA-DNA hybrid ribonuclease activity"/>
    <property type="evidence" value="ECO:0007669"/>
    <property type="project" value="UniProtKB-UniRule"/>
</dbReference>
<keyword evidence="8 14" id="KW-0963">Cytoplasm</keyword>
<gene>
    <name evidence="14" type="primary">rnhB</name>
    <name evidence="18" type="ORF">NB231_01354</name>
</gene>
<dbReference type="Gene3D" id="3.30.420.10">
    <property type="entry name" value="Ribonuclease H-like superfamily/Ribonuclease H"/>
    <property type="match status" value="1"/>
</dbReference>
<keyword evidence="9 14" id="KW-0540">Nuclease</keyword>
<comment type="cofactor">
    <cofactor evidence="2">
        <name>Mg(2+)</name>
        <dbReference type="ChEBI" id="CHEBI:18420"/>
    </cofactor>
</comment>
<comment type="caution">
    <text evidence="18">The sequence shown here is derived from an EMBL/GenBank/DDBJ whole genome shotgun (WGS) entry which is preliminary data.</text>
</comment>
<evidence type="ECO:0000313" key="18">
    <source>
        <dbReference type="EMBL" id="EAR21515.1"/>
    </source>
</evidence>
<sequence>MRPTLDFPAPAAWTAGIDEAGRGPLAGPVLAAAVILPPAPIAGIADSKRLSAARRSELATIIRNRAVGWAIGRAEVEEIDRLNILQASLLAMQRAVAVLTPKPSLALVDGRDKPRLPCRVEAIVGGDASVLAIGAASILAKVARDAEMIMLEQRYPGYGLARHKGYGTREHLAALRRLGPAPIHRRSFKPVRTLLGLGYVASGSARAVSRVAVKAKRP</sequence>
<evidence type="ECO:0000256" key="9">
    <source>
        <dbReference type="ARBA" id="ARBA00022722"/>
    </source>
</evidence>
<proteinExistence type="inferred from homology"/>
<dbReference type="RefSeq" id="WP_004999140.1">
    <property type="nucleotide sequence ID" value="NZ_CH672427.1"/>
</dbReference>
<dbReference type="GO" id="GO:0032299">
    <property type="term" value="C:ribonuclease H2 complex"/>
    <property type="evidence" value="ECO:0007669"/>
    <property type="project" value="TreeGrafter"/>
</dbReference>
<dbReference type="HOGENOM" id="CLU_036532_3_2_6"/>
<dbReference type="InterPro" id="IPR036397">
    <property type="entry name" value="RNaseH_sf"/>
</dbReference>
<accession>A4BS36</accession>
<dbReference type="eggNOG" id="COG0164">
    <property type="taxonomic scope" value="Bacteria"/>
</dbReference>
<dbReference type="InterPro" id="IPR024567">
    <property type="entry name" value="RNase_HII/HIII_dom"/>
</dbReference>
<keyword evidence="12 14" id="KW-0378">Hydrolase</keyword>
<evidence type="ECO:0000256" key="16">
    <source>
        <dbReference type="RuleBase" id="RU003515"/>
    </source>
</evidence>
<dbReference type="Proteomes" id="UP000003374">
    <property type="component" value="Unassembled WGS sequence"/>
</dbReference>
<organism evidence="18 19">
    <name type="scientific">Nitrococcus mobilis Nb-231</name>
    <dbReference type="NCBI Taxonomy" id="314278"/>
    <lineage>
        <taxon>Bacteria</taxon>
        <taxon>Pseudomonadati</taxon>
        <taxon>Pseudomonadota</taxon>
        <taxon>Gammaproteobacteria</taxon>
        <taxon>Chromatiales</taxon>
        <taxon>Ectothiorhodospiraceae</taxon>
        <taxon>Nitrococcus</taxon>
    </lineage>
</organism>
<evidence type="ECO:0000256" key="10">
    <source>
        <dbReference type="ARBA" id="ARBA00022723"/>
    </source>
</evidence>
<dbReference type="PANTHER" id="PTHR10954">
    <property type="entry name" value="RIBONUCLEASE H2 SUBUNIT A"/>
    <property type="match status" value="1"/>
</dbReference>
<dbReference type="FunFam" id="3.30.420.10:FF:000006">
    <property type="entry name" value="Ribonuclease HII"/>
    <property type="match status" value="1"/>
</dbReference>
<keyword evidence="19" id="KW-1185">Reference proteome</keyword>
<feature type="binding site" evidence="14 15">
    <location>
        <position position="19"/>
    </location>
    <ligand>
        <name>a divalent metal cation</name>
        <dbReference type="ChEBI" id="CHEBI:60240"/>
    </ligand>
</feature>
<dbReference type="GO" id="GO:0005737">
    <property type="term" value="C:cytoplasm"/>
    <property type="evidence" value="ECO:0007669"/>
    <property type="project" value="UniProtKB-SubCell"/>
</dbReference>
<comment type="catalytic activity">
    <reaction evidence="1 14 15 16">
        <text>Endonucleolytic cleavage to 5'-phosphomonoester.</text>
        <dbReference type="EC" id="3.1.26.4"/>
    </reaction>
</comment>
<name>A4BS36_9GAMM</name>
<evidence type="ECO:0000256" key="12">
    <source>
        <dbReference type="ARBA" id="ARBA00022801"/>
    </source>
</evidence>
<evidence type="ECO:0000256" key="13">
    <source>
        <dbReference type="ARBA" id="ARBA00023211"/>
    </source>
</evidence>
<dbReference type="EC" id="3.1.26.4" evidence="6 14"/>
<keyword evidence="10 14" id="KW-0479">Metal-binding</keyword>
<dbReference type="InterPro" id="IPR022898">
    <property type="entry name" value="RNase_HII"/>
</dbReference>
<dbReference type="NCBIfam" id="NF000595">
    <property type="entry name" value="PRK00015.1-3"/>
    <property type="match status" value="1"/>
</dbReference>
<feature type="binding site" evidence="14 15">
    <location>
        <position position="109"/>
    </location>
    <ligand>
        <name>a divalent metal cation</name>
        <dbReference type="ChEBI" id="CHEBI:60240"/>
    </ligand>
</feature>
<dbReference type="HAMAP" id="MF_00052_B">
    <property type="entry name" value="RNase_HII_B"/>
    <property type="match status" value="1"/>
</dbReference>
<protein>
    <recommendedName>
        <fullName evidence="7 14">Ribonuclease HII</fullName>
        <shortName evidence="14">RNase HII</shortName>
        <ecNumber evidence="6 14">3.1.26.4</ecNumber>
    </recommendedName>
</protein>
<keyword evidence="13 14" id="KW-0464">Manganese</keyword>
<dbReference type="OrthoDB" id="9803420at2"/>
<comment type="function">
    <text evidence="3 14 16">Endonuclease that specifically degrades the RNA of RNA-DNA hybrids.</text>
</comment>
<evidence type="ECO:0000256" key="5">
    <source>
        <dbReference type="ARBA" id="ARBA00007383"/>
    </source>
</evidence>
<evidence type="ECO:0000256" key="1">
    <source>
        <dbReference type="ARBA" id="ARBA00000077"/>
    </source>
</evidence>
<evidence type="ECO:0000259" key="17">
    <source>
        <dbReference type="PROSITE" id="PS51975"/>
    </source>
</evidence>
<dbReference type="GO" id="GO:0043137">
    <property type="term" value="P:DNA replication, removal of RNA primer"/>
    <property type="evidence" value="ECO:0007669"/>
    <property type="project" value="TreeGrafter"/>
</dbReference>
<evidence type="ECO:0000256" key="11">
    <source>
        <dbReference type="ARBA" id="ARBA00022759"/>
    </source>
</evidence>
<dbReference type="PANTHER" id="PTHR10954:SF18">
    <property type="entry name" value="RIBONUCLEASE HII"/>
    <property type="match status" value="1"/>
</dbReference>
<dbReference type="STRING" id="314278.NB231_01354"/>
<dbReference type="GO" id="GO:0003723">
    <property type="term" value="F:RNA binding"/>
    <property type="evidence" value="ECO:0007669"/>
    <property type="project" value="UniProtKB-UniRule"/>
</dbReference>
<evidence type="ECO:0000256" key="6">
    <source>
        <dbReference type="ARBA" id="ARBA00012180"/>
    </source>
</evidence>
<dbReference type="Pfam" id="PF01351">
    <property type="entry name" value="RNase_HII"/>
    <property type="match status" value="1"/>
</dbReference>
<reference evidence="18 19" key="1">
    <citation type="submission" date="2006-02" db="EMBL/GenBank/DDBJ databases">
        <authorList>
            <person name="Waterbury J."/>
            <person name="Ferriera S."/>
            <person name="Johnson J."/>
            <person name="Kravitz S."/>
            <person name="Halpern A."/>
            <person name="Remington K."/>
            <person name="Beeson K."/>
            <person name="Tran B."/>
            <person name="Rogers Y.-H."/>
            <person name="Friedman R."/>
            <person name="Venter J.C."/>
        </authorList>
    </citation>
    <scope>NUCLEOTIDE SEQUENCE [LARGE SCALE GENOMIC DNA]</scope>
    <source>
        <strain evidence="18 19">Nb-231</strain>
    </source>
</reference>
<keyword evidence="11 14" id="KW-0255">Endonuclease</keyword>
<dbReference type="SUPFAM" id="SSF53098">
    <property type="entry name" value="Ribonuclease H-like"/>
    <property type="match status" value="1"/>
</dbReference>
<dbReference type="NCBIfam" id="NF000596">
    <property type="entry name" value="PRK00015.1-4"/>
    <property type="match status" value="1"/>
</dbReference>
<dbReference type="AlphaFoldDB" id="A4BS36"/>
<evidence type="ECO:0000256" key="4">
    <source>
        <dbReference type="ARBA" id="ARBA00004496"/>
    </source>
</evidence>
<dbReference type="CDD" id="cd07182">
    <property type="entry name" value="RNase_HII_bacteria_HII_like"/>
    <property type="match status" value="1"/>
</dbReference>
<evidence type="ECO:0000256" key="14">
    <source>
        <dbReference type="HAMAP-Rule" id="MF_00052"/>
    </source>
</evidence>
<comment type="subcellular location">
    <subcellularLocation>
        <location evidence="4 14">Cytoplasm</location>
    </subcellularLocation>
</comment>
<dbReference type="GO" id="GO:0030145">
    <property type="term" value="F:manganese ion binding"/>
    <property type="evidence" value="ECO:0007669"/>
    <property type="project" value="UniProtKB-UniRule"/>
</dbReference>
<dbReference type="InterPro" id="IPR001352">
    <property type="entry name" value="RNase_HII/HIII"/>
</dbReference>
<dbReference type="PROSITE" id="PS51975">
    <property type="entry name" value="RNASE_H_2"/>
    <property type="match status" value="1"/>
</dbReference>
<dbReference type="InterPro" id="IPR012337">
    <property type="entry name" value="RNaseH-like_sf"/>
</dbReference>
<dbReference type="GO" id="GO:0006298">
    <property type="term" value="P:mismatch repair"/>
    <property type="evidence" value="ECO:0007669"/>
    <property type="project" value="TreeGrafter"/>
</dbReference>
<feature type="binding site" evidence="14 15">
    <location>
        <position position="18"/>
    </location>
    <ligand>
        <name>a divalent metal cation</name>
        <dbReference type="ChEBI" id="CHEBI:60240"/>
    </ligand>
</feature>
<evidence type="ECO:0000256" key="8">
    <source>
        <dbReference type="ARBA" id="ARBA00022490"/>
    </source>
</evidence>
<evidence type="ECO:0000256" key="3">
    <source>
        <dbReference type="ARBA" id="ARBA00004065"/>
    </source>
</evidence>
<evidence type="ECO:0000256" key="7">
    <source>
        <dbReference type="ARBA" id="ARBA00019179"/>
    </source>
</evidence>
<comment type="similarity">
    <text evidence="5 14 16">Belongs to the RNase HII family.</text>
</comment>
<comment type="cofactor">
    <cofactor evidence="14 15">
        <name>Mn(2+)</name>
        <dbReference type="ChEBI" id="CHEBI:29035"/>
    </cofactor>
    <cofactor evidence="14 15">
        <name>Mg(2+)</name>
        <dbReference type="ChEBI" id="CHEBI:18420"/>
    </cofactor>
    <text evidence="14 15">Manganese or magnesium. Binds 1 divalent metal ion per monomer in the absence of substrate. May bind a second metal ion after substrate binding.</text>
</comment>
<evidence type="ECO:0000256" key="15">
    <source>
        <dbReference type="PROSITE-ProRule" id="PRU01319"/>
    </source>
</evidence>
<dbReference type="EMBL" id="AAOF01000008">
    <property type="protein sequence ID" value="EAR21515.1"/>
    <property type="molecule type" value="Genomic_DNA"/>
</dbReference>
<evidence type="ECO:0000256" key="2">
    <source>
        <dbReference type="ARBA" id="ARBA00001946"/>
    </source>
</evidence>
<evidence type="ECO:0000313" key="19">
    <source>
        <dbReference type="Proteomes" id="UP000003374"/>
    </source>
</evidence>